<protein>
    <recommendedName>
        <fullName evidence="2">Reverse transcriptase domain-containing protein</fullName>
    </recommendedName>
</protein>
<dbReference type="InterPro" id="IPR003615">
    <property type="entry name" value="HNH_nuc"/>
</dbReference>
<comment type="caution">
    <text evidence="3">The sequence shown here is derived from an EMBL/GenBank/DDBJ whole genome shotgun (WGS) entry which is preliminary data.</text>
</comment>
<dbReference type="EMBL" id="LATL02000224">
    <property type="protein sequence ID" value="KMW70257.1"/>
    <property type="molecule type" value="Genomic_DNA"/>
</dbReference>
<dbReference type="Pfam" id="PF13655">
    <property type="entry name" value="RVT_N"/>
    <property type="match status" value="1"/>
</dbReference>
<dbReference type="CDD" id="cd00085">
    <property type="entry name" value="HNHc"/>
    <property type="match status" value="1"/>
</dbReference>
<dbReference type="InterPro" id="IPR051083">
    <property type="entry name" value="GrpII_Intron_Splice-Mob/Def"/>
</dbReference>
<dbReference type="OrthoDB" id="416072at2"/>
<organism evidence="3 4">
    <name type="scientific">Limnoraphis robusta CS-951</name>
    <dbReference type="NCBI Taxonomy" id="1637645"/>
    <lineage>
        <taxon>Bacteria</taxon>
        <taxon>Bacillati</taxon>
        <taxon>Cyanobacteriota</taxon>
        <taxon>Cyanophyceae</taxon>
        <taxon>Oscillatoriophycideae</taxon>
        <taxon>Oscillatoriales</taxon>
        <taxon>Sirenicapillariaceae</taxon>
        <taxon>Limnoraphis</taxon>
    </lineage>
</organism>
<sequence length="593" mass="68542">MSKNSTELEWRDIDWKNTQSYVEKLQTKIYQANKSGDVKRMRQLQHTLARSFRARLLAVRKVSQDNQGKKTAGVDRVASITPKQRLALAETLRFDGKAKPVRRVQIPKANGKIRNLGIPTIEDRAKQALAKLVLEPQWEAKFSGASYGFRPGRSCHDAIGDIFSGINKSGHDKIILDADISKCFDEINHKYLLSKLETYSGLRKQVKSWLKAGVQVGFGQKNYEETDKGTPQGGVISPLLANIALHELDEYWSSIDWAKIIRYADDFVLLIDLKKYSGNRIEIMRDKRLETCKRKVLERVSNNLSTIGLKISEEKTNWTDTFTGFDFLGFNVRQYKVGAYRSAKKNMGNQHCKKQPIALGYKTLIKPSKKSVLKHYHKLAEIIKTHENAPKEALTARLNPIIRGWCNYYQYVVSKETFSKVDCLVYRRLKRMLHRKYPKRGEKWIFKNCFERIGKRKWAYGNLLEHNKTPIVRHVKIKGDKSPFDGDKIYWAKRCHKHSGLTQRQQYLFKKQNGKCNWCNGQFTIDDLNRMEIDHIKPKSSGGTNDWSNLQILHRHCHDSKTAQDGSLKRKKSEDVVTTSSTEQNVSTDEFLW</sequence>
<dbReference type="PROSITE" id="PS50878">
    <property type="entry name" value="RT_POL"/>
    <property type="match status" value="1"/>
</dbReference>
<dbReference type="InterPro" id="IPR000477">
    <property type="entry name" value="RT_dom"/>
</dbReference>
<evidence type="ECO:0000256" key="1">
    <source>
        <dbReference type="SAM" id="MobiDB-lite"/>
    </source>
</evidence>
<dbReference type="PANTHER" id="PTHR34047">
    <property type="entry name" value="NUCLEAR INTRON MATURASE 1, MITOCHONDRIAL-RELATED"/>
    <property type="match status" value="1"/>
</dbReference>
<dbReference type="InterPro" id="IPR030931">
    <property type="entry name" value="Group_II_RT_mat"/>
</dbReference>
<dbReference type="GO" id="GO:0008270">
    <property type="term" value="F:zinc ion binding"/>
    <property type="evidence" value="ECO:0007669"/>
    <property type="project" value="InterPro"/>
</dbReference>
<dbReference type="Gene3D" id="1.10.30.50">
    <property type="match status" value="1"/>
</dbReference>
<dbReference type="Pfam" id="PF00078">
    <property type="entry name" value="RVT_1"/>
    <property type="match status" value="1"/>
</dbReference>
<feature type="region of interest" description="Disordered" evidence="1">
    <location>
        <begin position="561"/>
        <end position="581"/>
    </location>
</feature>
<dbReference type="Pfam" id="PF08388">
    <property type="entry name" value="GIIM"/>
    <property type="match status" value="1"/>
</dbReference>
<dbReference type="Pfam" id="PF01844">
    <property type="entry name" value="HNH"/>
    <property type="match status" value="1"/>
</dbReference>
<dbReference type="PANTHER" id="PTHR34047:SF10">
    <property type="entry name" value="GROUP II INTRON-ASSOCIATED OPEN READING FRAME"/>
    <property type="match status" value="1"/>
</dbReference>
<dbReference type="GO" id="GO:0004519">
    <property type="term" value="F:endonuclease activity"/>
    <property type="evidence" value="ECO:0007669"/>
    <property type="project" value="InterPro"/>
</dbReference>
<dbReference type="InterPro" id="IPR025960">
    <property type="entry name" value="RVT_N"/>
</dbReference>
<accession>A0A0J9EWA3</accession>
<dbReference type="InterPro" id="IPR002711">
    <property type="entry name" value="HNH"/>
</dbReference>
<dbReference type="NCBIfam" id="TIGR04416">
    <property type="entry name" value="group_II_RT_mat"/>
    <property type="match status" value="1"/>
</dbReference>
<reference evidence="3 4" key="1">
    <citation type="submission" date="2015-06" db="EMBL/GenBank/DDBJ databases">
        <title>Draft genome assembly of filamentous brackish cyanobacterium Limnoraphis robusta strain CS-951.</title>
        <authorList>
            <person name="Willis A."/>
            <person name="Parks M."/>
            <person name="Burford M.A."/>
        </authorList>
    </citation>
    <scope>NUCLEOTIDE SEQUENCE [LARGE SCALE GENOMIC DNA]</scope>
    <source>
        <strain evidence="3 4">CS-951</strain>
    </source>
</reference>
<dbReference type="RefSeq" id="WP_082172494.1">
    <property type="nucleotide sequence ID" value="NZ_LATL02000224.1"/>
</dbReference>
<dbReference type="CDD" id="cd01651">
    <property type="entry name" value="RT_G2_intron"/>
    <property type="match status" value="1"/>
</dbReference>
<dbReference type="Proteomes" id="UP000033607">
    <property type="component" value="Unassembled WGS sequence"/>
</dbReference>
<name>A0A0J9EWA3_9CYAN</name>
<dbReference type="InterPro" id="IPR013597">
    <property type="entry name" value="Mat_intron_G2"/>
</dbReference>
<evidence type="ECO:0000313" key="3">
    <source>
        <dbReference type="EMBL" id="KMW70257.1"/>
    </source>
</evidence>
<proteinExistence type="predicted"/>
<dbReference type="InterPro" id="IPR043502">
    <property type="entry name" value="DNA/RNA_pol_sf"/>
</dbReference>
<evidence type="ECO:0000313" key="4">
    <source>
        <dbReference type="Proteomes" id="UP000033607"/>
    </source>
</evidence>
<dbReference type="AlphaFoldDB" id="A0A0J9EWA3"/>
<dbReference type="SMART" id="SM00507">
    <property type="entry name" value="HNHc"/>
    <property type="match status" value="1"/>
</dbReference>
<dbReference type="PATRIC" id="fig|1637645.4.peg.4427"/>
<feature type="domain" description="Reverse transcriptase" evidence="2">
    <location>
        <begin position="87"/>
        <end position="332"/>
    </location>
</feature>
<dbReference type="GO" id="GO:0003676">
    <property type="term" value="F:nucleic acid binding"/>
    <property type="evidence" value="ECO:0007669"/>
    <property type="project" value="InterPro"/>
</dbReference>
<gene>
    <name evidence="3" type="ORF">WN50_36825</name>
</gene>
<dbReference type="SUPFAM" id="SSF56672">
    <property type="entry name" value="DNA/RNA polymerases"/>
    <property type="match status" value="1"/>
</dbReference>
<evidence type="ECO:0000259" key="2">
    <source>
        <dbReference type="PROSITE" id="PS50878"/>
    </source>
</evidence>